<evidence type="ECO:0000313" key="1">
    <source>
        <dbReference type="EMBL" id="KAK9241424.1"/>
    </source>
</evidence>
<keyword evidence="2" id="KW-1185">Reference proteome</keyword>
<proteinExistence type="predicted"/>
<name>A0ACC3TD98_LIPKO</name>
<reference evidence="2" key="1">
    <citation type="journal article" date="2024" name="Front. Bioeng. Biotechnol.">
        <title>Genome-scale model development and genomic sequencing of the oleaginous clade Lipomyces.</title>
        <authorList>
            <person name="Czajka J.J."/>
            <person name="Han Y."/>
            <person name="Kim J."/>
            <person name="Mondo S.J."/>
            <person name="Hofstad B.A."/>
            <person name="Robles A."/>
            <person name="Haridas S."/>
            <person name="Riley R."/>
            <person name="LaButti K."/>
            <person name="Pangilinan J."/>
            <person name="Andreopoulos W."/>
            <person name="Lipzen A."/>
            <person name="Yan J."/>
            <person name="Wang M."/>
            <person name="Ng V."/>
            <person name="Grigoriev I.V."/>
            <person name="Spatafora J.W."/>
            <person name="Magnuson J.K."/>
            <person name="Baker S.E."/>
            <person name="Pomraning K.R."/>
        </authorList>
    </citation>
    <scope>NUCLEOTIDE SEQUENCE [LARGE SCALE GENOMIC DNA]</scope>
    <source>
        <strain evidence="2">CBS 7786</strain>
    </source>
</reference>
<protein>
    <submittedName>
        <fullName evidence="1">Uncharacterized protein</fullName>
    </submittedName>
</protein>
<sequence>MSSAIDSHPPQVLWRSSYIDEPEKSSLASPLASPQPSTPSRRSSWIHNISHKFSANSSSTALPTESSAAVMHQASPRHNAADKRNTLPPLKTDHHKTNASVSVSTVSPTSDPAEPKSGFFSTLRRLSSSSRTGPSTECRRVVFNKNPSRPTCPVHELRCMKLKRVAFRVDEIDDEVITREPLYIQIRRVIKAQEAILLQKRQAIVASNAASTLDDKAALAGLDAAGSLPCGAKACLPDKSVLFLDGPVEIPKGVMAKIRNPALSTVEESSDDSSAASIQSNTDSDRRPSVASTASNSSSDDLEITCESSPIAAPDLGSVYVRCCKLRELRPLDYIYDQVKGHTGSLESLRLSAPGRDPPIFAQVAALADLLAFVPVEHFYMDNVVLADDMVKALMASLLWSKHLKYLTLANTKLNAAGWKSVCYLVAMNKGLEHVDLSGIRRKHSEWAVLSKAVEARADKDRIEVGLTDADIPLAEMERIKA</sequence>
<dbReference type="EMBL" id="MU971335">
    <property type="protein sequence ID" value="KAK9241424.1"/>
    <property type="molecule type" value="Genomic_DNA"/>
</dbReference>
<gene>
    <name evidence="1" type="ORF">V1525DRAFT_393116</name>
</gene>
<organism evidence="1 2">
    <name type="scientific">Lipomyces kononenkoae</name>
    <name type="common">Yeast</name>
    <dbReference type="NCBI Taxonomy" id="34357"/>
    <lineage>
        <taxon>Eukaryota</taxon>
        <taxon>Fungi</taxon>
        <taxon>Dikarya</taxon>
        <taxon>Ascomycota</taxon>
        <taxon>Saccharomycotina</taxon>
        <taxon>Lipomycetes</taxon>
        <taxon>Lipomycetales</taxon>
        <taxon>Lipomycetaceae</taxon>
        <taxon>Lipomyces</taxon>
    </lineage>
</organism>
<comment type="caution">
    <text evidence="1">The sequence shown here is derived from an EMBL/GenBank/DDBJ whole genome shotgun (WGS) entry which is preliminary data.</text>
</comment>
<accession>A0ACC3TD98</accession>
<evidence type="ECO:0000313" key="2">
    <source>
        <dbReference type="Proteomes" id="UP001433508"/>
    </source>
</evidence>
<dbReference type="Proteomes" id="UP001433508">
    <property type="component" value="Unassembled WGS sequence"/>
</dbReference>